<proteinExistence type="predicted"/>
<dbReference type="RefSeq" id="WP_266598803.1">
    <property type="nucleotide sequence ID" value="NZ_JAPHNL010000099.1"/>
</dbReference>
<feature type="compositionally biased region" description="Basic residues" evidence="1">
    <location>
        <begin position="115"/>
        <end position="124"/>
    </location>
</feature>
<dbReference type="Proteomes" id="UP001163064">
    <property type="component" value="Unassembled WGS sequence"/>
</dbReference>
<protein>
    <submittedName>
        <fullName evidence="2">Uncharacterized protein</fullName>
    </submittedName>
</protein>
<reference evidence="2" key="1">
    <citation type="submission" date="2022-10" db="EMBL/GenBank/DDBJ databases">
        <title>Streptomyces beihaiensis sp. nov., a chitin degrading actinobacterium, isolated from shrimp pond soil.</title>
        <authorList>
            <person name="Xie J."/>
            <person name="Shen N."/>
        </authorList>
    </citation>
    <scope>NUCLEOTIDE SEQUENCE</scope>
    <source>
        <strain evidence="2">GXMU-J5</strain>
    </source>
</reference>
<evidence type="ECO:0000313" key="2">
    <source>
        <dbReference type="EMBL" id="MCX3060300.1"/>
    </source>
</evidence>
<accession>A0ABT3TU34</accession>
<feature type="region of interest" description="Disordered" evidence="1">
    <location>
        <begin position="97"/>
        <end position="141"/>
    </location>
</feature>
<organism evidence="2 3">
    <name type="scientific">Streptomyces beihaiensis</name>
    <dbReference type="NCBI Taxonomy" id="2984495"/>
    <lineage>
        <taxon>Bacteria</taxon>
        <taxon>Bacillati</taxon>
        <taxon>Actinomycetota</taxon>
        <taxon>Actinomycetes</taxon>
        <taxon>Kitasatosporales</taxon>
        <taxon>Streptomycetaceae</taxon>
        <taxon>Streptomyces</taxon>
    </lineage>
</organism>
<sequence>MSTTWGLIVEETDGTGERKAYAAHVVEHVTGTREQALARLEHVARNHVPQHPMNPSATWLYRTGEGFLLVNKGSMRTYGCRFSVAELLYDSVQAQKEAEARREEQRRAEAEARAARKAAAKAAKRAQQARQGRGWWGGRAH</sequence>
<evidence type="ECO:0000256" key="1">
    <source>
        <dbReference type="SAM" id="MobiDB-lite"/>
    </source>
</evidence>
<evidence type="ECO:0000313" key="3">
    <source>
        <dbReference type="Proteomes" id="UP001163064"/>
    </source>
</evidence>
<comment type="caution">
    <text evidence="2">The sequence shown here is derived from an EMBL/GenBank/DDBJ whole genome shotgun (WGS) entry which is preliminary data.</text>
</comment>
<feature type="compositionally biased region" description="Basic and acidic residues" evidence="1">
    <location>
        <begin position="97"/>
        <end position="114"/>
    </location>
</feature>
<keyword evidence="3" id="KW-1185">Reference proteome</keyword>
<name>A0ABT3TU34_9ACTN</name>
<gene>
    <name evidence="2" type="ORF">OFY01_11150</name>
</gene>
<dbReference type="EMBL" id="JAPHNL010000099">
    <property type="protein sequence ID" value="MCX3060300.1"/>
    <property type="molecule type" value="Genomic_DNA"/>
</dbReference>